<dbReference type="InterPro" id="IPR008197">
    <property type="entry name" value="WAP_dom"/>
</dbReference>
<protein>
    <recommendedName>
        <fullName evidence="3">WAP domain-containing protein</fullName>
    </recommendedName>
</protein>
<evidence type="ECO:0000259" key="3">
    <source>
        <dbReference type="PROSITE" id="PS51390"/>
    </source>
</evidence>
<dbReference type="PRINTS" id="PR00003">
    <property type="entry name" value="4DISULPHCORE"/>
</dbReference>
<proteinExistence type="predicted"/>
<sequence>MSLLGDRVINTVEFLFSPEFPAYNEQLGGPRAVLEGPHPQAEVQRERLTLATTAPSAVTMKPSSPITFTVLLALEILTPWTAEGTSTEKVKSGACPFRPHGLCLVYEPHECLNDWECPKDQKCCPSICSNKCLDPVDPSEQGEETESWKRGPERFQLEDTHLGEVAGSRGGGGGAAGQPLSHSFS</sequence>
<dbReference type="CDD" id="cd00199">
    <property type="entry name" value="WAP"/>
    <property type="match status" value="1"/>
</dbReference>
<feature type="region of interest" description="Disordered" evidence="2">
    <location>
        <begin position="135"/>
        <end position="185"/>
    </location>
</feature>
<dbReference type="SUPFAM" id="SSF57256">
    <property type="entry name" value="Elafin-like"/>
    <property type="match status" value="1"/>
</dbReference>
<evidence type="ECO:0000256" key="2">
    <source>
        <dbReference type="SAM" id="MobiDB-lite"/>
    </source>
</evidence>
<organism evidence="4 5">
    <name type="scientific">Felis catus</name>
    <name type="common">Cat</name>
    <name type="synonym">Felis silvestris catus</name>
    <dbReference type="NCBI Taxonomy" id="9685"/>
    <lineage>
        <taxon>Eukaryota</taxon>
        <taxon>Metazoa</taxon>
        <taxon>Chordata</taxon>
        <taxon>Craniata</taxon>
        <taxon>Vertebrata</taxon>
        <taxon>Euteleostomi</taxon>
        <taxon>Mammalia</taxon>
        <taxon>Eutheria</taxon>
        <taxon>Laurasiatheria</taxon>
        <taxon>Carnivora</taxon>
        <taxon>Feliformia</taxon>
        <taxon>Felidae</taxon>
        <taxon>Felinae</taxon>
        <taxon>Felis</taxon>
    </lineage>
</organism>
<dbReference type="Ensembl" id="ENSFCTT00005041450.1">
    <property type="protein sequence ID" value="ENSFCTP00005029405.1"/>
    <property type="gene ID" value="ENSFCTG00005014550.1"/>
</dbReference>
<dbReference type="PANTHER" id="PTHR19441">
    <property type="entry name" value="WHEY ACDIC PROTEIN WAP"/>
    <property type="match status" value="1"/>
</dbReference>
<dbReference type="InterPro" id="IPR050514">
    <property type="entry name" value="WAP_four-disulfide_core"/>
</dbReference>
<gene>
    <name evidence="4" type="primary">GM2A</name>
</gene>
<evidence type="ECO:0000256" key="1">
    <source>
        <dbReference type="ARBA" id="ARBA00022690"/>
    </source>
</evidence>
<reference evidence="4" key="3">
    <citation type="submission" date="2025-09" db="UniProtKB">
        <authorList>
            <consortium name="Ensembl"/>
        </authorList>
    </citation>
    <scope>IDENTIFICATION</scope>
    <source>
        <strain evidence="4">breed Abyssinian</strain>
    </source>
</reference>
<keyword evidence="1" id="KW-0646">Protease inhibitor</keyword>
<dbReference type="InterPro" id="IPR036645">
    <property type="entry name" value="Elafin-like_sf"/>
</dbReference>
<dbReference type="PANTHER" id="PTHR19441:SF13">
    <property type="entry name" value="WAP DOMAIN-CONTAINING PROTEIN"/>
    <property type="match status" value="1"/>
</dbReference>
<name>A0ABI7Y4S6_FELCA</name>
<dbReference type="Proteomes" id="UP000823872">
    <property type="component" value="Chromosome A3"/>
</dbReference>
<dbReference type="GeneTree" id="ENSGT00940000165647"/>
<evidence type="ECO:0000313" key="4">
    <source>
        <dbReference type="Ensembl" id="ENSFCTP00005029405.1"/>
    </source>
</evidence>
<dbReference type="SMART" id="SM00217">
    <property type="entry name" value="WAP"/>
    <property type="match status" value="1"/>
</dbReference>
<evidence type="ECO:0000313" key="5">
    <source>
        <dbReference type="Proteomes" id="UP000823872"/>
    </source>
</evidence>
<feature type="compositionally biased region" description="Basic and acidic residues" evidence="2">
    <location>
        <begin position="146"/>
        <end position="162"/>
    </location>
</feature>
<reference evidence="4" key="2">
    <citation type="submission" date="2025-08" db="UniProtKB">
        <authorList>
            <consortium name="Ensembl"/>
        </authorList>
    </citation>
    <scope>IDENTIFICATION</scope>
    <source>
        <strain evidence="4">breed Abyssinian</strain>
    </source>
</reference>
<accession>A0ABI7Y4S6</accession>
<keyword evidence="5" id="KW-1185">Reference proteome</keyword>
<feature type="domain" description="WAP" evidence="3">
    <location>
        <begin position="88"/>
        <end position="136"/>
    </location>
</feature>
<dbReference type="PROSITE" id="PS51390">
    <property type="entry name" value="WAP"/>
    <property type="match status" value="1"/>
</dbReference>
<dbReference type="Pfam" id="PF00095">
    <property type="entry name" value="WAP"/>
    <property type="match status" value="1"/>
</dbReference>
<reference evidence="4 5" key="1">
    <citation type="submission" date="2021-02" db="EMBL/GenBank/DDBJ databases">
        <title>Safari Cat Assemblies.</title>
        <authorList>
            <person name="Bredemeyer K.R."/>
            <person name="Murphy W.J."/>
        </authorList>
    </citation>
    <scope>NUCLEOTIDE SEQUENCE [LARGE SCALE GENOMIC DNA]</scope>
</reference>
<dbReference type="Gene3D" id="4.10.75.10">
    <property type="entry name" value="Elafin-like"/>
    <property type="match status" value="1"/>
</dbReference>